<dbReference type="RefSeq" id="WP_069979051.1">
    <property type="nucleotide sequence ID" value="NZ_CP017269.1"/>
</dbReference>
<evidence type="ECO:0000313" key="2">
    <source>
        <dbReference type="EMBL" id="AOT71338.1"/>
    </source>
</evidence>
<sequence>MDVNFFISMIVEEVLRRLQNLPKTALVIFTGATEGFEEGLHEVTKLRNDGWQIKVLFSQGAQRALKVESVRKALAVDEIHFENEISDLEQYYGHADMVVLPTLTLNTAVKTSLGIADTTVTSILSQGLLRGIPIIAAKNGCDPVHLSRQNNGRKKANAVYVEKMTGHLETLKSYGIQLVDASRLYEVIADEPVTHKKDENSIFEDIAYDVSHKKVISRADVIQACGSSKTLLVSSDAIVTAFAKDAAKDLGIRIVSSNN</sequence>
<dbReference type="Proteomes" id="UP000095743">
    <property type="component" value="Chromosome"/>
</dbReference>
<reference evidence="2 3" key="1">
    <citation type="submission" date="2016-09" db="EMBL/GenBank/DDBJ databases">
        <title>Genomic analysis reveals versatility of anaerobic energy metabolism of Geosporobacter ferrireducens IRF9 of phylum Firmicutes.</title>
        <authorList>
            <person name="Kim S.-J."/>
        </authorList>
    </citation>
    <scope>NUCLEOTIDE SEQUENCE [LARGE SCALE GENOMIC DNA]</scope>
    <source>
        <strain evidence="2 3">IRF9</strain>
    </source>
</reference>
<protein>
    <recommendedName>
        <fullName evidence="1">Flavoprotein domain-containing protein</fullName>
    </recommendedName>
</protein>
<proteinExistence type="predicted"/>
<dbReference type="Pfam" id="PF02441">
    <property type="entry name" value="Flavoprotein"/>
    <property type="match status" value="1"/>
</dbReference>
<dbReference type="InterPro" id="IPR036551">
    <property type="entry name" value="Flavin_trans-like"/>
</dbReference>
<evidence type="ECO:0000313" key="3">
    <source>
        <dbReference type="Proteomes" id="UP000095743"/>
    </source>
</evidence>
<accession>A0A1D8GKA9</accession>
<dbReference type="EMBL" id="CP017269">
    <property type="protein sequence ID" value="AOT71338.1"/>
    <property type="molecule type" value="Genomic_DNA"/>
</dbReference>
<dbReference type="Gene3D" id="3.40.50.1950">
    <property type="entry name" value="Flavin prenyltransferase-like"/>
    <property type="match status" value="1"/>
</dbReference>
<dbReference type="GO" id="GO:0003824">
    <property type="term" value="F:catalytic activity"/>
    <property type="evidence" value="ECO:0007669"/>
    <property type="project" value="InterPro"/>
</dbReference>
<name>A0A1D8GKA9_9FIRM</name>
<dbReference type="KEGG" id="gfe:Gferi_18330"/>
<dbReference type="SUPFAM" id="SSF52507">
    <property type="entry name" value="Homo-oligomeric flavin-containing Cys decarboxylases, HFCD"/>
    <property type="match status" value="1"/>
</dbReference>
<evidence type="ECO:0000259" key="1">
    <source>
        <dbReference type="Pfam" id="PF02441"/>
    </source>
</evidence>
<gene>
    <name evidence="2" type="ORF">Gferi_18330</name>
</gene>
<dbReference type="InterPro" id="IPR003382">
    <property type="entry name" value="Flavoprotein"/>
</dbReference>
<keyword evidence="3" id="KW-1185">Reference proteome</keyword>
<organism evidence="2 3">
    <name type="scientific">Geosporobacter ferrireducens</name>
    <dbReference type="NCBI Taxonomy" id="1424294"/>
    <lineage>
        <taxon>Bacteria</taxon>
        <taxon>Bacillati</taxon>
        <taxon>Bacillota</taxon>
        <taxon>Clostridia</taxon>
        <taxon>Peptostreptococcales</taxon>
        <taxon>Thermotaleaceae</taxon>
        <taxon>Geosporobacter</taxon>
    </lineage>
</organism>
<feature type="domain" description="Flavoprotein" evidence="1">
    <location>
        <begin position="24"/>
        <end position="131"/>
    </location>
</feature>
<dbReference type="AlphaFoldDB" id="A0A1D8GKA9"/>
<dbReference type="OrthoDB" id="3732621at2"/>
<dbReference type="STRING" id="1424294.Gferi_18330"/>